<dbReference type="InterPro" id="IPR003737">
    <property type="entry name" value="GlcNAc_PI_deacetylase-related"/>
</dbReference>
<dbReference type="Pfam" id="PF02585">
    <property type="entry name" value="PIG-L"/>
    <property type="match status" value="1"/>
</dbReference>
<reference evidence="3" key="1">
    <citation type="journal article" date="2019" name="Int. J. Syst. Evol. Microbiol.">
        <title>The Global Catalogue of Microorganisms (GCM) 10K type strain sequencing project: providing services to taxonomists for standard genome sequencing and annotation.</title>
        <authorList>
            <consortium name="The Broad Institute Genomics Platform"/>
            <consortium name="The Broad Institute Genome Sequencing Center for Infectious Disease"/>
            <person name="Wu L."/>
            <person name="Ma J."/>
        </authorList>
    </citation>
    <scope>NUCLEOTIDE SEQUENCE [LARGE SCALE GENOMIC DNA]</scope>
    <source>
        <strain evidence="3">CGMCC 4.7400</strain>
    </source>
</reference>
<keyword evidence="3" id="KW-1185">Reference proteome</keyword>
<comment type="caution">
    <text evidence="2">The sequence shown here is derived from an EMBL/GenBank/DDBJ whole genome shotgun (WGS) entry which is preliminary data.</text>
</comment>
<keyword evidence="1" id="KW-0862">Zinc</keyword>
<accession>A0ABW2WEC1</accession>
<dbReference type="SUPFAM" id="SSF102588">
    <property type="entry name" value="LmbE-like"/>
    <property type="match status" value="1"/>
</dbReference>
<proteinExistence type="predicted"/>
<dbReference type="PANTHER" id="PTHR12993">
    <property type="entry name" value="N-ACETYLGLUCOSAMINYL-PHOSPHATIDYLINOSITOL DE-N-ACETYLASE-RELATED"/>
    <property type="match status" value="1"/>
</dbReference>
<dbReference type="PANTHER" id="PTHR12993:SF26">
    <property type="entry name" value="1D-MYO-INOSITOL 2-ACETAMIDO-2-DEOXY-ALPHA-D-GLUCOPYRANOSIDE DEACETYLASE"/>
    <property type="match status" value="1"/>
</dbReference>
<gene>
    <name evidence="2" type="ORF">ACFQZ6_19775</name>
</gene>
<organism evidence="2 3">
    <name type="scientific">Streptomyces flavalbus</name>
    <dbReference type="NCBI Taxonomy" id="2665155"/>
    <lineage>
        <taxon>Bacteria</taxon>
        <taxon>Bacillati</taxon>
        <taxon>Actinomycetota</taxon>
        <taxon>Actinomycetes</taxon>
        <taxon>Kitasatosporales</taxon>
        <taxon>Streptomycetaceae</taxon>
        <taxon>Streptomyces</taxon>
    </lineage>
</organism>
<dbReference type="RefSeq" id="WP_381611010.1">
    <property type="nucleotide sequence ID" value="NZ_JBHTEB010000001.1"/>
</dbReference>
<dbReference type="Proteomes" id="UP001597023">
    <property type="component" value="Unassembled WGS sequence"/>
</dbReference>
<evidence type="ECO:0000256" key="1">
    <source>
        <dbReference type="ARBA" id="ARBA00022833"/>
    </source>
</evidence>
<dbReference type="InterPro" id="IPR024078">
    <property type="entry name" value="LmbE-like_dom_sf"/>
</dbReference>
<protein>
    <submittedName>
        <fullName evidence="2">PIG-L family deacetylase</fullName>
    </submittedName>
</protein>
<dbReference type="EMBL" id="JBHTEB010000001">
    <property type="protein sequence ID" value="MFD0316413.1"/>
    <property type="molecule type" value="Genomic_DNA"/>
</dbReference>
<sequence>MTDRPLTLMAVHAHPDDEATGTGGVLARYAAEGIRTVLVTCTDGGCGDGPGGVKPGEPGHDPAAVALMRRQELEASCGVLKVSDLEMLDYADSGMMGWASNDAPGAFWQTPVEEGAARLAELMRHYRPDVVVTYDENGFYGHPDHIQAHRITMAALEMITLTPKVYWTTVPRSGMRRFGEIMREFQPDMPEPDPAEVAAMAEIGLPDDEITTWVDTTAFSDQKFDALAAHASQGENIFFLRMGKERFGELMGVETFLRVQDPTGAAVPENDLFAGLR</sequence>
<evidence type="ECO:0000313" key="2">
    <source>
        <dbReference type="EMBL" id="MFD0316413.1"/>
    </source>
</evidence>
<name>A0ABW2WEC1_9ACTN</name>
<dbReference type="Gene3D" id="3.40.50.10320">
    <property type="entry name" value="LmbE-like"/>
    <property type="match status" value="1"/>
</dbReference>
<evidence type="ECO:0000313" key="3">
    <source>
        <dbReference type="Proteomes" id="UP001597023"/>
    </source>
</evidence>